<dbReference type="Pfam" id="PF02719">
    <property type="entry name" value="Polysacc_synt_2"/>
    <property type="match status" value="1"/>
</dbReference>
<evidence type="ECO:0000259" key="3">
    <source>
        <dbReference type="Pfam" id="PF02719"/>
    </source>
</evidence>
<comment type="similarity">
    <text evidence="1">Belongs to the polysaccharide synthase family.</text>
</comment>
<accession>A0A3E5EL59</accession>
<keyword evidence="2" id="KW-0812">Transmembrane</keyword>
<dbReference type="AlphaFoldDB" id="A0A3E5EL59"/>
<dbReference type="SUPFAM" id="SSF51735">
    <property type="entry name" value="NAD(P)-binding Rossmann-fold domains"/>
    <property type="match status" value="1"/>
</dbReference>
<name>A0A3E5EL59_BACUN</name>
<reference evidence="4 5" key="1">
    <citation type="submission" date="2018-08" db="EMBL/GenBank/DDBJ databases">
        <title>A genome reference for cultivated species of the human gut microbiota.</title>
        <authorList>
            <person name="Zou Y."/>
            <person name="Xue W."/>
            <person name="Luo G."/>
        </authorList>
    </citation>
    <scope>NUCLEOTIDE SEQUENCE [LARGE SCALE GENOMIC DNA]</scope>
    <source>
        <strain evidence="4 5">OM03-4</strain>
    </source>
</reference>
<proteinExistence type="inferred from homology"/>
<dbReference type="InterPro" id="IPR003869">
    <property type="entry name" value="Polysac_CapD-like"/>
</dbReference>
<keyword evidence="2" id="KW-1133">Transmembrane helix</keyword>
<evidence type="ECO:0000313" key="5">
    <source>
        <dbReference type="Proteomes" id="UP000260759"/>
    </source>
</evidence>
<comment type="caution">
    <text evidence="4">The sequence shown here is derived from an EMBL/GenBank/DDBJ whole genome shotgun (WGS) entry which is preliminary data.</text>
</comment>
<dbReference type="RefSeq" id="WP_117601468.1">
    <property type="nucleotide sequence ID" value="NZ_QSVA01000024.1"/>
</dbReference>
<feature type="domain" description="Polysaccharide biosynthesis protein CapD-like" evidence="3">
    <location>
        <begin position="291"/>
        <end position="458"/>
    </location>
</feature>
<dbReference type="InterPro" id="IPR036291">
    <property type="entry name" value="NAD(P)-bd_dom_sf"/>
</dbReference>
<dbReference type="PANTHER" id="PTHR43318:SF1">
    <property type="entry name" value="POLYSACCHARIDE BIOSYNTHESIS PROTEIN EPSC-RELATED"/>
    <property type="match status" value="1"/>
</dbReference>
<dbReference type="Gene3D" id="3.40.50.720">
    <property type="entry name" value="NAD(P)-binding Rossmann-like Domain"/>
    <property type="match status" value="2"/>
</dbReference>
<evidence type="ECO:0000313" key="4">
    <source>
        <dbReference type="EMBL" id="RGN89726.1"/>
    </source>
</evidence>
<feature type="transmembrane region" description="Helical" evidence="2">
    <location>
        <begin position="121"/>
        <end position="138"/>
    </location>
</feature>
<organism evidence="4 5">
    <name type="scientific">Bacteroides uniformis</name>
    <dbReference type="NCBI Taxonomy" id="820"/>
    <lineage>
        <taxon>Bacteria</taxon>
        <taxon>Pseudomonadati</taxon>
        <taxon>Bacteroidota</taxon>
        <taxon>Bacteroidia</taxon>
        <taxon>Bacteroidales</taxon>
        <taxon>Bacteroidaceae</taxon>
        <taxon>Bacteroides</taxon>
    </lineage>
</organism>
<dbReference type="Proteomes" id="UP000260759">
    <property type="component" value="Unassembled WGS sequence"/>
</dbReference>
<evidence type="ECO:0000256" key="2">
    <source>
        <dbReference type="SAM" id="Phobius"/>
    </source>
</evidence>
<keyword evidence="2" id="KW-0472">Membrane</keyword>
<dbReference type="Pfam" id="PF13727">
    <property type="entry name" value="CoA_binding_3"/>
    <property type="match status" value="1"/>
</dbReference>
<feature type="transmembrane region" description="Helical" evidence="2">
    <location>
        <begin position="52"/>
        <end position="76"/>
    </location>
</feature>
<gene>
    <name evidence="4" type="ORF">DXB37_18970</name>
</gene>
<feature type="transmembrane region" description="Helical" evidence="2">
    <location>
        <begin position="88"/>
        <end position="109"/>
    </location>
</feature>
<dbReference type="EMBL" id="QSVA01000024">
    <property type="protein sequence ID" value="RGN89726.1"/>
    <property type="molecule type" value="Genomic_DNA"/>
</dbReference>
<protein>
    <submittedName>
        <fullName evidence="4">Polysaccharide biosynthesis protein</fullName>
    </submittedName>
</protein>
<dbReference type="PANTHER" id="PTHR43318">
    <property type="entry name" value="UDP-N-ACETYLGLUCOSAMINE 4,6-DEHYDRATASE"/>
    <property type="match status" value="1"/>
</dbReference>
<dbReference type="InterPro" id="IPR051203">
    <property type="entry name" value="Polysaccharide_Synthase-Rel"/>
</dbReference>
<feature type="transmembrane region" description="Helical" evidence="2">
    <location>
        <begin position="18"/>
        <end position="40"/>
    </location>
</feature>
<sequence>MNFRTYYKYLSSRIASKWVVLSVDVIIVVISILSACFLQYRLSSVSYEISLYVWLTIWAVLCNVCFFHIFRTYVGVIRFSSFVDIYRVFWSLTISYVVLFLGNFCWSVLGLEETLPNSILFMAYMFTFSLMVCMRIAVKMLYEAIAFDARHCVNVFIYGFHGTGVDVAKSLRVSRNNHYRLRGFISDELDMIGKHTMGCRVYPNDEQLFDRLKKKKVDTIIISPSKVSDLENSGMLDKLFSHDIHVMTVPPLSDCMDDGLIKDIQIEDWLRGEPVQVDMRKIAAHIEGRRVMVTGAAGAVGREIVRQLATLNPCQLILVDQAESPLYDVQLELSDHWKNLEVRVLVADVANRTRMEAIFEGTRPQLVFHSAAYKHVQLMDDFVSEAIQTNISGTVNIADLAVKYRVSRMVMMSVTNARHPENAMEYSKRVAEMYVQSSYCRLKRDKGETDMFIVRLGEMYPMNAHCLMTLSEACMLTLEVGVMGDGGEVYIVGGPGDGLLDSVISEKIKREKASVDDYEHVREEVLALVQHSYTEKKAILIGLMKKIVPIFSLSSTQGKDVKMTAF</sequence>
<evidence type="ECO:0000256" key="1">
    <source>
        <dbReference type="ARBA" id="ARBA00007430"/>
    </source>
</evidence>